<evidence type="ECO:0000313" key="2">
    <source>
        <dbReference type="Proteomes" id="UP000324222"/>
    </source>
</evidence>
<dbReference type="AlphaFoldDB" id="A0A5B7DRW5"/>
<proteinExistence type="predicted"/>
<comment type="caution">
    <text evidence="1">The sequence shown here is derived from an EMBL/GenBank/DDBJ whole genome shotgun (WGS) entry which is preliminary data.</text>
</comment>
<dbReference type="Proteomes" id="UP000324222">
    <property type="component" value="Unassembled WGS sequence"/>
</dbReference>
<reference evidence="1 2" key="1">
    <citation type="submission" date="2019-05" db="EMBL/GenBank/DDBJ databases">
        <title>Another draft genome of Portunus trituberculatus and its Hox gene families provides insights of decapod evolution.</title>
        <authorList>
            <person name="Jeong J.-H."/>
            <person name="Song I."/>
            <person name="Kim S."/>
            <person name="Choi T."/>
            <person name="Kim D."/>
            <person name="Ryu S."/>
            <person name="Kim W."/>
        </authorList>
    </citation>
    <scope>NUCLEOTIDE SEQUENCE [LARGE SCALE GENOMIC DNA]</scope>
    <source>
        <tissue evidence="1">Muscle</tissue>
    </source>
</reference>
<keyword evidence="2" id="KW-1185">Reference proteome</keyword>
<name>A0A5B7DRW5_PORTR</name>
<accession>A0A5B7DRW5</accession>
<protein>
    <submittedName>
        <fullName evidence="1">Uncharacterized protein</fullName>
    </submittedName>
</protein>
<evidence type="ECO:0000313" key="1">
    <source>
        <dbReference type="EMBL" id="MPC24190.1"/>
    </source>
</evidence>
<gene>
    <name evidence="1" type="ORF">E2C01_017266</name>
</gene>
<organism evidence="1 2">
    <name type="scientific">Portunus trituberculatus</name>
    <name type="common">Swimming crab</name>
    <name type="synonym">Neptunus trituberculatus</name>
    <dbReference type="NCBI Taxonomy" id="210409"/>
    <lineage>
        <taxon>Eukaryota</taxon>
        <taxon>Metazoa</taxon>
        <taxon>Ecdysozoa</taxon>
        <taxon>Arthropoda</taxon>
        <taxon>Crustacea</taxon>
        <taxon>Multicrustacea</taxon>
        <taxon>Malacostraca</taxon>
        <taxon>Eumalacostraca</taxon>
        <taxon>Eucarida</taxon>
        <taxon>Decapoda</taxon>
        <taxon>Pleocyemata</taxon>
        <taxon>Brachyura</taxon>
        <taxon>Eubrachyura</taxon>
        <taxon>Portunoidea</taxon>
        <taxon>Portunidae</taxon>
        <taxon>Portuninae</taxon>
        <taxon>Portunus</taxon>
    </lineage>
</organism>
<sequence length="43" mass="5468">MYRREHHRQYQWQDGVRYQRQTGHNSLGFETAEWYREEPIEKA</sequence>
<dbReference type="EMBL" id="VSRR010001300">
    <property type="protein sequence ID" value="MPC24190.1"/>
    <property type="molecule type" value="Genomic_DNA"/>
</dbReference>